<organism evidence="2 3">
    <name type="scientific">Roseibium alexandrii</name>
    <dbReference type="NCBI Taxonomy" id="388408"/>
    <lineage>
        <taxon>Bacteria</taxon>
        <taxon>Pseudomonadati</taxon>
        <taxon>Pseudomonadota</taxon>
        <taxon>Alphaproteobacteria</taxon>
        <taxon>Hyphomicrobiales</taxon>
        <taxon>Stappiaceae</taxon>
        <taxon>Roseibium</taxon>
    </lineage>
</organism>
<protein>
    <recommendedName>
        <fullName evidence="4">DUF2933 domain-containing protein</fullName>
    </recommendedName>
</protein>
<feature type="transmembrane region" description="Helical" evidence="1">
    <location>
        <begin position="54"/>
        <end position="74"/>
    </location>
</feature>
<sequence>MLTSHTVSPLRRRFAFDRLQQNASPRSLFMLACCLMMAAGMAIVLASAPAGASFAGRFWPVLPLAGCLAMHLVMHRFMGGCVHQGSGDNRTHGDKSNA</sequence>
<feature type="transmembrane region" description="Helical" evidence="1">
    <location>
        <begin position="28"/>
        <end position="48"/>
    </location>
</feature>
<dbReference type="EMBL" id="CXWD01000008">
    <property type="protein sequence ID" value="CTQ70451.1"/>
    <property type="molecule type" value="Genomic_DNA"/>
</dbReference>
<name>A0A0M7A765_9HYPH</name>
<evidence type="ECO:0000256" key="1">
    <source>
        <dbReference type="SAM" id="Phobius"/>
    </source>
</evidence>
<gene>
    <name evidence="2" type="ORF">LAX5112_02513</name>
</gene>
<evidence type="ECO:0000313" key="2">
    <source>
        <dbReference type="EMBL" id="CTQ70451.1"/>
    </source>
</evidence>
<evidence type="ECO:0008006" key="4">
    <source>
        <dbReference type="Google" id="ProtNLM"/>
    </source>
</evidence>
<dbReference type="STRING" id="388408.LAX5112_02513"/>
<dbReference type="AlphaFoldDB" id="A0A0M7A765"/>
<keyword evidence="1" id="KW-0472">Membrane</keyword>
<dbReference type="RefSeq" id="WP_055672089.1">
    <property type="nucleotide sequence ID" value="NZ_CXWD01000008.1"/>
</dbReference>
<keyword evidence="1" id="KW-1133">Transmembrane helix</keyword>
<dbReference type="Proteomes" id="UP000053235">
    <property type="component" value="Unassembled WGS sequence"/>
</dbReference>
<keyword evidence="3" id="KW-1185">Reference proteome</keyword>
<proteinExistence type="predicted"/>
<accession>A0A0M7A765</accession>
<evidence type="ECO:0000313" key="3">
    <source>
        <dbReference type="Proteomes" id="UP000053235"/>
    </source>
</evidence>
<reference evidence="3" key="1">
    <citation type="submission" date="2015-07" db="EMBL/GenBank/DDBJ databases">
        <authorList>
            <person name="Rodrigo-Torres Lidia"/>
            <person name="Arahal R.David."/>
        </authorList>
    </citation>
    <scope>NUCLEOTIDE SEQUENCE [LARGE SCALE GENOMIC DNA]</scope>
    <source>
        <strain evidence="3">CECT 5112</strain>
    </source>
</reference>
<keyword evidence="1" id="KW-0812">Transmembrane</keyword>